<keyword evidence="7" id="KW-0418">Kinase</keyword>
<keyword evidence="4" id="KW-0157">Chromophore</keyword>
<dbReference type="Gene3D" id="3.30.565.10">
    <property type="entry name" value="Histidine kinase-like ATPase, C-terminal domain"/>
    <property type="match status" value="1"/>
</dbReference>
<dbReference type="PRINTS" id="PR01033">
    <property type="entry name" value="PHYTOCHROME"/>
</dbReference>
<dbReference type="PANTHER" id="PTHR43065:SF23">
    <property type="entry name" value="SENSOR HISTIDINE KINASE PDTAS"/>
    <property type="match status" value="1"/>
</dbReference>
<dbReference type="GO" id="GO:0009584">
    <property type="term" value="P:detection of visible light"/>
    <property type="evidence" value="ECO:0007669"/>
    <property type="project" value="InterPro"/>
</dbReference>
<dbReference type="Gene3D" id="3.30.450.20">
    <property type="entry name" value="PAS domain"/>
    <property type="match status" value="2"/>
</dbReference>
<evidence type="ECO:0000256" key="5">
    <source>
        <dbReference type="ARBA" id="ARBA00023170"/>
    </source>
</evidence>
<dbReference type="InterPro" id="IPR043150">
    <property type="entry name" value="Phytochrome_PHY_sf"/>
</dbReference>
<keyword evidence="3" id="KW-0716">Sensory transduction</keyword>
<evidence type="ECO:0000259" key="6">
    <source>
        <dbReference type="PROSITE" id="PS50046"/>
    </source>
</evidence>
<dbReference type="InterPro" id="IPR001294">
    <property type="entry name" value="Phytochrome"/>
</dbReference>
<dbReference type="Pfam" id="PF07568">
    <property type="entry name" value="HisKA_2"/>
    <property type="match status" value="1"/>
</dbReference>
<dbReference type="AlphaFoldDB" id="A0AAW9FIF8"/>
<gene>
    <name evidence="7" type="ORF">RMR22_23665</name>
</gene>
<protein>
    <submittedName>
        <fullName evidence="7">Histidine kinase dimerization/phosphoacceptor domain -containing protein</fullName>
    </submittedName>
</protein>
<reference evidence="7" key="1">
    <citation type="journal article" date="2023" name="Phytobiomes J">
        <title>Deciphering the key players within the bacterial microbiota associated with aerial crown gall tumors on rhododendron: Insights into the gallobiome.</title>
        <authorList>
            <person name="Kuzmanovic N."/>
            <person name="Nesme J."/>
            <person name="Wolf J."/>
            <person name="Neumann-Schaal M."/>
            <person name="Petersen J."/>
            <person name="Fernandez-Gnecco G."/>
            <person name="Sproeer C."/>
            <person name="Bunk B."/>
            <person name="Overmann J."/>
            <person name="Sorensen S.J."/>
            <person name="Idczak E."/>
            <person name="Smalla K."/>
        </authorList>
    </citation>
    <scope>NUCLEOTIDE SEQUENCE</scope>
    <source>
        <strain evidence="7">Rho-11.1</strain>
    </source>
</reference>
<dbReference type="InterPro" id="IPR003594">
    <property type="entry name" value="HATPase_dom"/>
</dbReference>
<dbReference type="RefSeq" id="WP_320203521.1">
    <property type="nucleotide sequence ID" value="NZ_CP192782.1"/>
</dbReference>
<keyword evidence="7" id="KW-0808">Transferase</keyword>
<accession>A0AAW9FIF8</accession>
<dbReference type="Pfam" id="PF00360">
    <property type="entry name" value="PHY"/>
    <property type="match status" value="1"/>
</dbReference>
<keyword evidence="2" id="KW-0600">Photoreceptor protein</keyword>
<dbReference type="Pfam" id="PF13581">
    <property type="entry name" value="HATPase_c_2"/>
    <property type="match status" value="1"/>
</dbReference>
<comment type="caution">
    <text evidence="7">The sequence shown here is derived from an EMBL/GenBank/DDBJ whole genome shotgun (WGS) entry which is preliminary data.</text>
</comment>
<evidence type="ECO:0000313" key="7">
    <source>
        <dbReference type="EMBL" id="MDX8305250.1"/>
    </source>
</evidence>
<dbReference type="SUPFAM" id="SSF55874">
    <property type="entry name" value="ATPase domain of HSP90 chaperone/DNA topoisomerase II/histidine kinase"/>
    <property type="match status" value="1"/>
</dbReference>
<dbReference type="PANTHER" id="PTHR43065">
    <property type="entry name" value="SENSOR HISTIDINE KINASE"/>
    <property type="match status" value="1"/>
</dbReference>
<dbReference type="Gene3D" id="3.30.450.40">
    <property type="match status" value="1"/>
</dbReference>
<dbReference type="GO" id="GO:0006355">
    <property type="term" value="P:regulation of DNA-templated transcription"/>
    <property type="evidence" value="ECO:0007669"/>
    <property type="project" value="InterPro"/>
</dbReference>
<dbReference type="InterPro" id="IPR003018">
    <property type="entry name" value="GAF"/>
</dbReference>
<dbReference type="PROSITE" id="PS50046">
    <property type="entry name" value="PHYTOCHROME_2"/>
    <property type="match status" value="1"/>
</dbReference>
<dbReference type="Gene3D" id="3.30.450.270">
    <property type="match status" value="1"/>
</dbReference>
<evidence type="ECO:0000256" key="3">
    <source>
        <dbReference type="ARBA" id="ARBA00022606"/>
    </source>
</evidence>
<dbReference type="EMBL" id="JAVRAF010000015">
    <property type="protein sequence ID" value="MDX8305250.1"/>
    <property type="molecule type" value="Genomic_DNA"/>
</dbReference>
<feature type="domain" description="Phytochrome chromophore attachment site" evidence="6">
    <location>
        <begin position="140"/>
        <end position="301"/>
    </location>
</feature>
<evidence type="ECO:0000256" key="2">
    <source>
        <dbReference type="ARBA" id="ARBA00022543"/>
    </source>
</evidence>
<dbReference type="InterPro" id="IPR013654">
    <property type="entry name" value="PAS_2"/>
</dbReference>
<dbReference type="Pfam" id="PF01590">
    <property type="entry name" value="GAF"/>
    <property type="match status" value="1"/>
</dbReference>
<evidence type="ECO:0000256" key="4">
    <source>
        <dbReference type="ARBA" id="ARBA00022991"/>
    </source>
</evidence>
<dbReference type="SUPFAM" id="SSF55781">
    <property type="entry name" value="GAF domain-like"/>
    <property type="match status" value="2"/>
</dbReference>
<dbReference type="SMART" id="SM00065">
    <property type="entry name" value="GAF"/>
    <property type="match status" value="1"/>
</dbReference>
<dbReference type="GO" id="GO:0009881">
    <property type="term" value="F:photoreceptor activity"/>
    <property type="evidence" value="ECO:0007669"/>
    <property type="project" value="UniProtKB-KW"/>
</dbReference>
<dbReference type="InterPro" id="IPR013515">
    <property type="entry name" value="Phytochrome_cen-reg"/>
</dbReference>
<dbReference type="InterPro" id="IPR036890">
    <property type="entry name" value="HATPase_C_sf"/>
</dbReference>
<dbReference type="InterPro" id="IPR016132">
    <property type="entry name" value="Phyto_chromo_attachment"/>
</dbReference>
<dbReference type="InterPro" id="IPR011495">
    <property type="entry name" value="Sig_transdc_His_kin_sub2_dim/P"/>
</dbReference>
<dbReference type="SUPFAM" id="SSF55785">
    <property type="entry name" value="PYP-like sensor domain (PAS domain)"/>
    <property type="match status" value="1"/>
</dbReference>
<dbReference type="Pfam" id="PF08446">
    <property type="entry name" value="PAS_2"/>
    <property type="match status" value="1"/>
</dbReference>
<comment type="similarity">
    <text evidence="1">In the N-terminal section; belongs to the phytochrome family.</text>
</comment>
<dbReference type="InterPro" id="IPR029016">
    <property type="entry name" value="GAF-like_dom_sf"/>
</dbReference>
<organism evidence="7">
    <name type="scientific">Agrobacterium rosae</name>
    <dbReference type="NCBI Taxonomy" id="1972867"/>
    <lineage>
        <taxon>Bacteria</taxon>
        <taxon>Pseudomonadati</taxon>
        <taxon>Pseudomonadota</taxon>
        <taxon>Alphaproteobacteria</taxon>
        <taxon>Hyphomicrobiales</taxon>
        <taxon>Rhizobiaceae</taxon>
        <taxon>Rhizobium/Agrobacterium group</taxon>
        <taxon>Agrobacterium</taxon>
    </lineage>
</organism>
<name>A0AAW9FIF8_9HYPH</name>
<evidence type="ECO:0000256" key="1">
    <source>
        <dbReference type="ARBA" id="ARBA00006402"/>
    </source>
</evidence>
<dbReference type="GO" id="GO:0016301">
    <property type="term" value="F:kinase activity"/>
    <property type="evidence" value="ECO:0007669"/>
    <property type="project" value="UniProtKB-KW"/>
</dbReference>
<proteinExistence type="inferred from homology"/>
<keyword evidence="5" id="KW-0675">Receptor</keyword>
<dbReference type="InterPro" id="IPR035965">
    <property type="entry name" value="PAS-like_dom_sf"/>
</dbReference>
<sequence length="714" mass="79231">MPHHPPATDDLSTVACDKEPIHIPGSIQPYGIMLIAEYETMQVVAGAGAIEDYFGDDWQGSAAGKLLSVNLTDVWSSIASGKLTPLGRVDVQRLRLNAVAYRSGDFVIIELEPRMREDDIDFSYVYDLDVAATEFERSSTLVDLCSSAAHKFREMTGYARVMVYKFLDDDSGVVIAESRDDQFPSLMNHHFPASDIPKQARALYVRNRVRVIADVDYQPAPIRPAVNGLETLDLSDSTLRSVSPIHIQYLKNMGVGASASISIVRDGILWGLIACHNPTPKHIARSVQVATQALASSLSRQIKGKKDAELYRERLRLRAQEDVVMSRLGSDKSLATFFEQSGRELARLVSADGFAAAQGNDLYVFGKVPDKIDIRALANHVRVPAAMQPFATNALGNEYPEAAVYTDLASGLLAVTMSTEVPTILLWFRAEHIEVIKWAGNPHKDIPADGSPLSPRTSFAEWTEQVKGQSKPWTLAEVEASTRIVRLMLEHRNNHRMRELNRELATTLKENETLMRQKDYLLKEVNHRVQNSLQLVSAFLRLQSKSANDSQSKQHLDEAQKRLTAVALVHRRLYQDESIEVIDLSRYLEDLCNEMKSSMDADWADQIEVNLAPILVATERAVNIGLILTELIINANKYAYGGKPGPLSVDLEQHRTSFRLIVSDRGNGKLVADASSSRSGFGSKMLSAIVERLGGHIDEEDNRPGLRTIVTAPI</sequence>